<evidence type="ECO:0008006" key="4">
    <source>
        <dbReference type="Google" id="ProtNLM"/>
    </source>
</evidence>
<evidence type="ECO:0000313" key="3">
    <source>
        <dbReference type="Proteomes" id="UP001328107"/>
    </source>
</evidence>
<dbReference type="PANTHER" id="PTHR34721:SF3">
    <property type="entry name" value="ACTIVIN_RECP DOMAIN-CONTAINING PROTEIN-RELATED"/>
    <property type="match status" value="1"/>
</dbReference>
<evidence type="ECO:0000256" key="1">
    <source>
        <dbReference type="SAM" id="SignalP"/>
    </source>
</evidence>
<reference evidence="3" key="1">
    <citation type="submission" date="2022-10" db="EMBL/GenBank/DDBJ databases">
        <title>Genome assembly of Pristionchus species.</title>
        <authorList>
            <person name="Yoshida K."/>
            <person name="Sommer R.J."/>
        </authorList>
    </citation>
    <scope>NUCLEOTIDE SEQUENCE [LARGE SCALE GENOMIC DNA]</scope>
    <source>
        <strain evidence="3">RS5460</strain>
    </source>
</reference>
<keyword evidence="3" id="KW-1185">Reference proteome</keyword>
<organism evidence="2 3">
    <name type="scientific">Pristionchus mayeri</name>
    <dbReference type="NCBI Taxonomy" id="1317129"/>
    <lineage>
        <taxon>Eukaryota</taxon>
        <taxon>Metazoa</taxon>
        <taxon>Ecdysozoa</taxon>
        <taxon>Nematoda</taxon>
        <taxon>Chromadorea</taxon>
        <taxon>Rhabditida</taxon>
        <taxon>Rhabditina</taxon>
        <taxon>Diplogasteromorpha</taxon>
        <taxon>Diplogasteroidea</taxon>
        <taxon>Neodiplogasteridae</taxon>
        <taxon>Pristionchus</taxon>
    </lineage>
</organism>
<evidence type="ECO:0000313" key="2">
    <source>
        <dbReference type="EMBL" id="GMR35506.1"/>
    </source>
</evidence>
<accession>A0AAN4Z7D5</accession>
<feature type="non-terminal residue" evidence="2">
    <location>
        <position position="1"/>
    </location>
</feature>
<sequence length="154" mass="16968">LPKTVTVGMRFFFVLIIPIFVLPIDAAIKCYDGNTTKFAENNVIARQEMKEVLCASGACLLSESRIKRHGNDLVVFDHKCVPEDRHCVTTGWTHQVETVTVPGESVVVDKEMACCTSELCNESRESLDESNKGRNSVASPSMLLSFAAIIAARF</sequence>
<dbReference type="EMBL" id="BTRK01000002">
    <property type="protein sequence ID" value="GMR35506.1"/>
    <property type="molecule type" value="Genomic_DNA"/>
</dbReference>
<comment type="caution">
    <text evidence="2">The sequence shown here is derived from an EMBL/GenBank/DDBJ whole genome shotgun (WGS) entry which is preliminary data.</text>
</comment>
<protein>
    <recommendedName>
        <fullName evidence="4">UPAR/Ly6 domain-containing protein</fullName>
    </recommendedName>
</protein>
<feature type="signal peptide" evidence="1">
    <location>
        <begin position="1"/>
        <end position="26"/>
    </location>
</feature>
<dbReference type="AlphaFoldDB" id="A0AAN4Z7D5"/>
<dbReference type="PANTHER" id="PTHR34721">
    <property type="entry name" value="PROTEIN CBG09734"/>
    <property type="match status" value="1"/>
</dbReference>
<keyword evidence="1" id="KW-0732">Signal</keyword>
<dbReference type="Proteomes" id="UP001328107">
    <property type="component" value="Unassembled WGS sequence"/>
</dbReference>
<gene>
    <name evidence="2" type="ORF">PMAYCL1PPCAC_05701</name>
</gene>
<name>A0AAN4Z7D5_9BILA</name>
<feature type="chain" id="PRO_5042874838" description="UPAR/Ly6 domain-containing protein" evidence="1">
    <location>
        <begin position="27"/>
        <end position="154"/>
    </location>
</feature>
<proteinExistence type="predicted"/>